<accession>A0A0J1IML7</accession>
<dbReference type="AlphaFoldDB" id="A0A0J1IML7"/>
<organism evidence="1 2">
    <name type="scientific">Niallia circulans</name>
    <name type="common">Bacillus circulans</name>
    <dbReference type="NCBI Taxonomy" id="1397"/>
    <lineage>
        <taxon>Bacteria</taxon>
        <taxon>Bacillati</taxon>
        <taxon>Bacillota</taxon>
        <taxon>Bacilli</taxon>
        <taxon>Bacillales</taxon>
        <taxon>Bacillaceae</taxon>
        <taxon>Niallia</taxon>
    </lineage>
</organism>
<dbReference type="EMBL" id="LDPH01000004">
    <property type="protein sequence ID" value="KLV27217.1"/>
    <property type="molecule type" value="Genomic_DNA"/>
</dbReference>
<dbReference type="RefSeq" id="WP_047941192.1">
    <property type="nucleotide sequence ID" value="NZ_LDPH01000004.1"/>
</dbReference>
<keyword evidence="2" id="KW-1185">Reference proteome</keyword>
<dbReference type="OrthoDB" id="2988956at2"/>
<sequence length="120" mass="14893">MSRLTEEERNIFENAIYFPMLLTVLERDYKVADAAPFKLKQVYLNLIEHTMKQIQKDMRENNTKMYKRKWKLVKGENDGYFTEYNFYFNGYHEVHRYFNDNLRNNTEKLLNHYFLHRHLD</sequence>
<dbReference type="PATRIC" id="fig|1397.4.peg.4024"/>
<name>A0A0J1IML7_NIACI</name>
<comment type="caution">
    <text evidence="1">The sequence shown here is derived from an EMBL/GenBank/DDBJ whole genome shotgun (WGS) entry which is preliminary data.</text>
</comment>
<evidence type="ECO:0000313" key="1">
    <source>
        <dbReference type="EMBL" id="KLV27217.1"/>
    </source>
</evidence>
<evidence type="ECO:0000313" key="2">
    <source>
        <dbReference type="Proteomes" id="UP000036045"/>
    </source>
</evidence>
<reference evidence="1 2" key="1">
    <citation type="submission" date="2015-05" db="EMBL/GenBank/DDBJ databases">
        <title>Whole genome sequence and identification of bacterial endophytes from Costus igneus.</title>
        <authorList>
            <person name="Lee Y.P."/>
            <person name="Gan H.M."/>
            <person name="Eng W."/>
            <person name="Wheatley M.S."/>
            <person name="Caraballo A."/>
            <person name="Polter S."/>
            <person name="Savka M.A."/>
            <person name="Hudson A.O."/>
        </authorList>
    </citation>
    <scope>NUCLEOTIDE SEQUENCE [LARGE SCALE GENOMIC DNA]</scope>
    <source>
        <strain evidence="1 2">RIT379</strain>
    </source>
</reference>
<protein>
    <submittedName>
        <fullName evidence="1">Uncharacterized protein</fullName>
    </submittedName>
</protein>
<gene>
    <name evidence="1" type="ORF">ABW02_06750</name>
</gene>
<proteinExistence type="predicted"/>
<dbReference type="Pfam" id="PF26325">
    <property type="entry name" value="YhjD"/>
    <property type="match status" value="1"/>
</dbReference>
<dbReference type="InterPro" id="IPR058600">
    <property type="entry name" value="YhjD-like"/>
</dbReference>
<dbReference type="Proteomes" id="UP000036045">
    <property type="component" value="Unassembled WGS sequence"/>
</dbReference>